<proteinExistence type="inferred from homology"/>
<comment type="catalytic activity">
    <reaction evidence="1">
        <text>O-phospho-L-threonyl-[protein] + H2O = L-threonyl-[protein] + phosphate</text>
        <dbReference type="Rhea" id="RHEA:47004"/>
        <dbReference type="Rhea" id="RHEA-COMP:11060"/>
        <dbReference type="Rhea" id="RHEA-COMP:11605"/>
        <dbReference type="ChEBI" id="CHEBI:15377"/>
        <dbReference type="ChEBI" id="CHEBI:30013"/>
        <dbReference type="ChEBI" id="CHEBI:43474"/>
        <dbReference type="ChEBI" id="CHEBI:61977"/>
        <dbReference type="EC" id="3.1.3.16"/>
    </reaction>
</comment>
<feature type="compositionally biased region" description="Low complexity" evidence="2">
    <location>
        <begin position="57"/>
        <end position="70"/>
    </location>
</feature>
<feature type="region of interest" description="Disordered" evidence="2">
    <location>
        <begin position="44"/>
        <end position="70"/>
    </location>
</feature>
<evidence type="ECO:0000256" key="2">
    <source>
        <dbReference type="SAM" id="MobiDB-lite"/>
    </source>
</evidence>
<dbReference type="EC" id="3.1.3.16" evidence="1"/>
<keyword evidence="1" id="KW-0464">Manganese</keyword>
<evidence type="ECO:0000313" key="4">
    <source>
        <dbReference type="Proteomes" id="UP000799779"/>
    </source>
</evidence>
<dbReference type="AlphaFoldDB" id="A0A6A5WUA5"/>
<dbReference type="InterPro" id="IPR036457">
    <property type="entry name" value="PPM-type-like_dom_sf"/>
</dbReference>
<dbReference type="Gene3D" id="3.60.40.10">
    <property type="entry name" value="PPM-type phosphatase domain"/>
    <property type="match status" value="1"/>
</dbReference>
<dbReference type="OrthoDB" id="25675at2759"/>
<organism evidence="3 4">
    <name type="scientific">Amniculicola lignicola CBS 123094</name>
    <dbReference type="NCBI Taxonomy" id="1392246"/>
    <lineage>
        <taxon>Eukaryota</taxon>
        <taxon>Fungi</taxon>
        <taxon>Dikarya</taxon>
        <taxon>Ascomycota</taxon>
        <taxon>Pezizomycotina</taxon>
        <taxon>Dothideomycetes</taxon>
        <taxon>Pleosporomycetidae</taxon>
        <taxon>Pleosporales</taxon>
        <taxon>Amniculicolaceae</taxon>
        <taxon>Amniculicola</taxon>
    </lineage>
</organism>
<comment type="cofactor">
    <cofactor evidence="1">
        <name>Mn(2+)</name>
        <dbReference type="ChEBI" id="CHEBI:29035"/>
    </cofactor>
</comment>
<name>A0A6A5WUA5_9PLEO</name>
<dbReference type="InterPro" id="IPR039123">
    <property type="entry name" value="PPTC7"/>
</dbReference>
<feature type="region of interest" description="Disordered" evidence="2">
    <location>
        <begin position="219"/>
        <end position="243"/>
    </location>
</feature>
<dbReference type="PANTHER" id="PTHR12320">
    <property type="entry name" value="PROTEIN PHOSPHATASE 2C"/>
    <property type="match status" value="1"/>
</dbReference>
<keyword evidence="4" id="KW-1185">Reference proteome</keyword>
<dbReference type="Proteomes" id="UP000799779">
    <property type="component" value="Unassembled WGS sequence"/>
</dbReference>
<dbReference type="FunFam" id="3.60.40.10:FF:000118">
    <property type="entry name" value="Phosphatase 2C-like domain-containing protein"/>
    <property type="match status" value="1"/>
</dbReference>
<accession>A0A6A5WUA5</accession>
<keyword evidence="1" id="KW-0479">Metal-binding</keyword>
<dbReference type="GO" id="GO:0004722">
    <property type="term" value="F:protein serine/threonine phosphatase activity"/>
    <property type="evidence" value="ECO:0007669"/>
    <property type="project" value="UniProtKB-EC"/>
</dbReference>
<comment type="cofactor">
    <cofactor evidence="1">
        <name>Mg(2+)</name>
        <dbReference type="ChEBI" id="CHEBI:18420"/>
    </cofactor>
</comment>
<gene>
    <name evidence="3" type="ORF">P154DRAFT_173262</name>
</gene>
<keyword evidence="1" id="KW-0378">Hydrolase</keyword>
<dbReference type="PANTHER" id="PTHR12320:SF24">
    <property type="entry name" value="PROTEIN PHOSPHATASE"/>
    <property type="match status" value="1"/>
</dbReference>
<dbReference type="EMBL" id="ML977584">
    <property type="protein sequence ID" value="KAF2001186.1"/>
    <property type="molecule type" value="Genomic_DNA"/>
</dbReference>
<evidence type="ECO:0000256" key="1">
    <source>
        <dbReference type="RuleBase" id="RU366020"/>
    </source>
</evidence>
<reference evidence="3" key="1">
    <citation type="journal article" date="2020" name="Stud. Mycol.">
        <title>101 Dothideomycetes genomes: a test case for predicting lifestyles and emergence of pathogens.</title>
        <authorList>
            <person name="Haridas S."/>
            <person name="Albert R."/>
            <person name="Binder M."/>
            <person name="Bloem J."/>
            <person name="Labutti K."/>
            <person name="Salamov A."/>
            <person name="Andreopoulos B."/>
            <person name="Baker S."/>
            <person name="Barry K."/>
            <person name="Bills G."/>
            <person name="Bluhm B."/>
            <person name="Cannon C."/>
            <person name="Castanera R."/>
            <person name="Culley D."/>
            <person name="Daum C."/>
            <person name="Ezra D."/>
            <person name="Gonzalez J."/>
            <person name="Henrissat B."/>
            <person name="Kuo A."/>
            <person name="Liang C."/>
            <person name="Lipzen A."/>
            <person name="Lutzoni F."/>
            <person name="Magnuson J."/>
            <person name="Mondo S."/>
            <person name="Nolan M."/>
            <person name="Ohm R."/>
            <person name="Pangilinan J."/>
            <person name="Park H.-J."/>
            <person name="Ramirez L."/>
            <person name="Alfaro M."/>
            <person name="Sun H."/>
            <person name="Tritt A."/>
            <person name="Yoshinaga Y."/>
            <person name="Zwiers L.-H."/>
            <person name="Turgeon B."/>
            <person name="Goodwin S."/>
            <person name="Spatafora J."/>
            <person name="Crous P."/>
            <person name="Grigoriev I."/>
        </authorList>
    </citation>
    <scope>NUCLEOTIDE SEQUENCE</scope>
    <source>
        <strain evidence="3">CBS 123094</strain>
    </source>
</reference>
<dbReference type="GO" id="GO:0046872">
    <property type="term" value="F:metal ion binding"/>
    <property type="evidence" value="ECO:0007669"/>
    <property type="project" value="UniProtKB-UniRule"/>
</dbReference>
<protein>
    <recommendedName>
        <fullName evidence="1">Protein phosphatase</fullName>
        <ecNumber evidence="1">3.1.3.16</ecNumber>
    </recommendedName>
</protein>
<keyword evidence="1" id="KW-0460">Magnesium</keyword>
<comment type="catalytic activity">
    <reaction evidence="1">
        <text>O-phospho-L-seryl-[protein] + H2O = L-seryl-[protein] + phosphate</text>
        <dbReference type="Rhea" id="RHEA:20629"/>
        <dbReference type="Rhea" id="RHEA-COMP:9863"/>
        <dbReference type="Rhea" id="RHEA-COMP:11604"/>
        <dbReference type="ChEBI" id="CHEBI:15377"/>
        <dbReference type="ChEBI" id="CHEBI:29999"/>
        <dbReference type="ChEBI" id="CHEBI:43474"/>
        <dbReference type="ChEBI" id="CHEBI:83421"/>
        <dbReference type="EC" id="3.1.3.16"/>
    </reaction>
</comment>
<keyword evidence="1" id="KW-0904">Protein phosphatase</keyword>
<feature type="compositionally biased region" description="Polar residues" evidence="2">
    <location>
        <begin position="47"/>
        <end position="56"/>
    </location>
</feature>
<dbReference type="SUPFAM" id="SSF81606">
    <property type="entry name" value="PP2C-like"/>
    <property type="match status" value="1"/>
</dbReference>
<evidence type="ECO:0000313" key="3">
    <source>
        <dbReference type="EMBL" id="KAF2001186.1"/>
    </source>
</evidence>
<sequence>MLAPLSHLRNAAAVPLRVLKSPIPSRTRFAYVHIYAYNHARTRRPYSKNSAPPQVGTTTPVPDDFSPPSSTTSSPFYFEAGYALYAKRPSRPFPPPFLSLPSHSFSEPLSTHHRSRDRRTYVDGEMIRGVTNGDDAVLVSERFIAANDGVGAWGTRERGHAALWSRLIIHFWALEIERSEEATPNPVSALQTAYERTKAATSDPNEWFGTTTACSALLSSAPSPSASPSDPPSDPSCPTQPLHPTLSITQLGDSQVLVVRPRTKAVIFKTVEQWHWFDCPRQLGTNSPDTPTQNAVLDIIDIEEDDVVLAMTDGVVDNLWEHEIVTNVLDSMTRWAGGNTESENESGKEPAEYTYADGMRYVAQELVNAARVIAEDPFAESPYMEKAIDEGLSIEGGM</sequence>
<comment type="similarity">
    <text evidence="1">Belongs to the PP2C family.</text>
</comment>
<feature type="compositionally biased region" description="Low complexity" evidence="2">
    <location>
        <begin position="219"/>
        <end position="228"/>
    </location>
</feature>